<reference evidence="3 4" key="1">
    <citation type="submission" date="2019-07" db="EMBL/GenBank/DDBJ databases">
        <title>Whole genome shotgun sequence of Marinococcus halophilus NBRC 102359.</title>
        <authorList>
            <person name="Hosoyama A."/>
            <person name="Uohara A."/>
            <person name="Ohji S."/>
            <person name="Ichikawa N."/>
        </authorList>
    </citation>
    <scope>NUCLEOTIDE SEQUENCE [LARGE SCALE GENOMIC DNA]</scope>
    <source>
        <strain evidence="3 4">NBRC 102359</strain>
    </source>
</reference>
<dbReference type="InterPro" id="IPR021136">
    <property type="entry name" value="Flagellar_hook_control-like_C"/>
</dbReference>
<protein>
    <recommendedName>
        <fullName evidence="2">Flagellar hook-length control protein-like C-terminal domain-containing protein</fullName>
    </recommendedName>
</protein>
<feature type="region of interest" description="Disordered" evidence="1">
    <location>
        <begin position="551"/>
        <end position="584"/>
    </location>
</feature>
<comment type="caution">
    <text evidence="3">The sequence shown here is derived from an EMBL/GenBank/DDBJ whole genome shotgun (WGS) entry which is preliminary data.</text>
</comment>
<dbReference type="CDD" id="cd17470">
    <property type="entry name" value="T3SS_Flik_C"/>
    <property type="match status" value="1"/>
</dbReference>
<dbReference type="EMBL" id="BJUN01000001">
    <property type="protein sequence ID" value="GEK57397.1"/>
    <property type="molecule type" value="Genomic_DNA"/>
</dbReference>
<dbReference type="Pfam" id="PF02120">
    <property type="entry name" value="Flg_hook"/>
    <property type="match status" value="1"/>
</dbReference>
<dbReference type="Proteomes" id="UP000321051">
    <property type="component" value="Unassembled WGS sequence"/>
</dbReference>
<dbReference type="Gene3D" id="3.30.750.140">
    <property type="match status" value="1"/>
</dbReference>
<dbReference type="InterPro" id="IPR038610">
    <property type="entry name" value="FliK-like_C_sf"/>
</dbReference>
<evidence type="ECO:0000313" key="4">
    <source>
        <dbReference type="Proteomes" id="UP000321051"/>
    </source>
</evidence>
<evidence type="ECO:0000313" key="3">
    <source>
        <dbReference type="EMBL" id="GEK57397.1"/>
    </source>
</evidence>
<dbReference type="STRING" id="1371.GCA_900166605_02443"/>
<dbReference type="RefSeq" id="WP_158219056.1">
    <property type="nucleotide sequence ID" value="NZ_BJUN01000001.1"/>
</dbReference>
<name>A0A510Y4B8_MARHA</name>
<dbReference type="AlphaFoldDB" id="A0A510Y4B8"/>
<gene>
    <name evidence="3" type="ORF">MHA01_03020</name>
</gene>
<keyword evidence="4" id="KW-1185">Reference proteome</keyword>
<evidence type="ECO:0000256" key="1">
    <source>
        <dbReference type="SAM" id="MobiDB-lite"/>
    </source>
</evidence>
<organism evidence="3 4">
    <name type="scientific">Marinococcus halophilus</name>
    <dbReference type="NCBI Taxonomy" id="1371"/>
    <lineage>
        <taxon>Bacteria</taxon>
        <taxon>Bacillati</taxon>
        <taxon>Bacillota</taxon>
        <taxon>Bacilli</taxon>
        <taxon>Bacillales</taxon>
        <taxon>Bacillaceae</taxon>
        <taxon>Marinococcus</taxon>
    </lineage>
</organism>
<evidence type="ECO:0000259" key="2">
    <source>
        <dbReference type="Pfam" id="PF02120"/>
    </source>
</evidence>
<feature type="domain" description="Flagellar hook-length control protein-like C-terminal" evidence="2">
    <location>
        <begin position="480"/>
        <end position="549"/>
    </location>
</feature>
<accession>A0A510Y4B8</accession>
<sequence length="596" mass="64908">METAITGRAPAQLSGTPLSVQAASGSSAFAVLFAGTAALAERKPAEENGPENALPSAEQVMEAIESHPEAINALIKKQPELEEALIYIAELVLDEQGGETPVPEDALEEMPPEKDSMLTKLAIVVNSPNAEALANKHAGVSEKQPEALGNTKEERAVKAALPVLEQLTAKLKILPPGDQQAIQMEAEKLQQAVGQLVSETLAGNEKGQAEDSFTNRLNELTALLSKVLPENSGKARLEAALIAAAVADEAPVQPDGTKGKMEGVRPEWSTPRKDISRIEKLEILFPEKPPEVQQLISYLEQHSGAERSAGPHPQWLPQVPAGWMSPPAGQEARAATGLQSLKQDLQQWQKYINGREEPGSWVPKALQPSGEQPEKLLTAFVHSLQALIKKQPSVSLTAEAGNNEAFAEQLERILQSIRGETGNASATPVPPAGVGEPRASQLNGPLVIQLPPASEGNQRQAEFLRQFQQTLSTMNAAQLKNGASYTIRLHPEHLGRLDVKLTKIEGQWTAQLVTTSKGAQELVESSVHQLRHSFLQQNLQVERIEVAEHPDFYKEEEQKEEPEEQREAVNVQEESSEEEERSFEDILQQLSVNERI</sequence>
<proteinExistence type="predicted"/>